<proteinExistence type="predicted"/>
<protein>
    <submittedName>
        <fullName evidence="1">Uncharacterized protein</fullName>
    </submittedName>
</protein>
<dbReference type="OrthoDB" id="2142759at2759"/>
<sequence length="58" mass="6795">MRYPIVPSFQDWTFPRTLPEEWHKIQEEVAPGEEGYDDDSQKLASIRTDRTLHMAAFG</sequence>
<gene>
    <name evidence="1" type="ORF">BCR38DRAFT_358004</name>
</gene>
<dbReference type="EMBL" id="MCFJ01000001">
    <property type="protein sequence ID" value="ORY70985.1"/>
    <property type="molecule type" value="Genomic_DNA"/>
</dbReference>
<accession>A0A1Y2EJK0</accession>
<comment type="caution">
    <text evidence="1">The sequence shown here is derived from an EMBL/GenBank/DDBJ whole genome shotgun (WGS) entry which is preliminary data.</text>
</comment>
<name>A0A1Y2EJK0_9PEZI</name>
<dbReference type="AlphaFoldDB" id="A0A1Y2EJK0"/>
<dbReference type="RefSeq" id="XP_040720577.1">
    <property type="nucleotide sequence ID" value="XM_040857131.1"/>
</dbReference>
<evidence type="ECO:0000313" key="2">
    <source>
        <dbReference type="Proteomes" id="UP000193689"/>
    </source>
</evidence>
<keyword evidence="2" id="KW-1185">Reference proteome</keyword>
<feature type="non-terminal residue" evidence="1">
    <location>
        <position position="58"/>
    </location>
</feature>
<reference evidence="1 2" key="1">
    <citation type="submission" date="2016-07" db="EMBL/GenBank/DDBJ databases">
        <title>Pervasive Adenine N6-methylation of Active Genes in Fungi.</title>
        <authorList>
            <consortium name="DOE Joint Genome Institute"/>
            <person name="Mondo S.J."/>
            <person name="Dannebaum R.O."/>
            <person name="Kuo R.C."/>
            <person name="Labutti K."/>
            <person name="Haridas S."/>
            <person name="Kuo A."/>
            <person name="Salamov A."/>
            <person name="Ahrendt S.R."/>
            <person name="Lipzen A."/>
            <person name="Sullivan W."/>
            <person name="Andreopoulos W.B."/>
            <person name="Clum A."/>
            <person name="Lindquist E."/>
            <person name="Daum C."/>
            <person name="Ramamoorthy G.K."/>
            <person name="Gryganskyi A."/>
            <person name="Culley D."/>
            <person name="Magnuson J.K."/>
            <person name="James T.Y."/>
            <person name="O'Malley M.A."/>
            <person name="Stajich J.E."/>
            <person name="Spatafora J.W."/>
            <person name="Visel A."/>
            <person name="Grigoriev I.V."/>
        </authorList>
    </citation>
    <scope>NUCLEOTIDE SEQUENCE [LARGE SCALE GENOMIC DNA]</scope>
    <source>
        <strain evidence="1 2">CBS 129021</strain>
    </source>
</reference>
<evidence type="ECO:0000313" key="1">
    <source>
        <dbReference type="EMBL" id="ORY70985.1"/>
    </source>
</evidence>
<dbReference type="GeneID" id="63773343"/>
<dbReference type="Proteomes" id="UP000193689">
    <property type="component" value="Unassembled WGS sequence"/>
</dbReference>
<organism evidence="1 2">
    <name type="scientific">Pseudomassariella vexata</name>
    <dbReference type="NCBI Taxonomy" id="1141098"/>
    <lineage>
        <taxon>Eukaryota</taxon>
        <taxon>Fungi</taxon>
        <taxon>Dikarya</taxon>
        <taxon>Ascomycota</taxon>
        <taxon>Pezizomycotina</taxon>
        <taxon>Sordariomycetes</taxon>
        <taxon>Xylariomycetidae</taxon>
        <taxon>Amphisphaeriales</taxon>
        <taxon>Pseudomassariaceae</taxon>
        <taxon>Pseudomassariella</taxon>
    </lineage>
</organism>
<dbReference type="InParanoid" id="A0A1Y2EJK0"/>